<dbReference type="AlphaFoldDB" id="A0A1I7X1D2"/>
<feature type="compositionally biased region" description="Acidic residues" evidence="1">
    <location>
        <begin position="109"/>
        <end position="119"/>
    </location>
</feature>
<proteinExistence type="predicted"/>
<evidence type="ECO:0000313" key="4">
    <source>
        <dbReference type="WBParaSite" id="Hba_11263"/>
    </source>
</evidence>
<dbReference type="Proteomes" id="UP000095283">
    <property type="component" value="Unplaced"/>
</dbReference>
<evidence type="ECO:0000256" key="2">
    <source>
        <dbReference type="SAM" id="SignalP"/>
    </source>
</evidence>
<organism evidence="3 4">
    <name type="scientific">Heterorhabditis bacteriophora</name>
    <name type="common">Entomopathogenic nematode worm</name>
    <dbReference type="NCBI Taxonomy" id="37862"/>
    <lineage>
        <taxon>Eukaryota</taxon>
        <taxon>Metazoa</taxon>
        <taxon>Ecdysozoa</taxon>
        <taxon>Nematoda</taxon>
        <taxon>Chromadorea</taxon>
        <taxon>Rhabditida</taxon>
        <taxon>Rhabditina</taxon>
        <taxon>Rhabditomorpha</taxon>
        <taxon>Strongyloidea</taxon>
        <taxon>Heterorhabditidae</taxon>
        <taxon>Heterorhabditis</taxon>
    </lineage>
</organism>
<keyword evidence="3" id="KW-1185">Reference proteome</keyword>
<evidence type="ECO:0000256" key="1">
    <source>
        <dbReference type="SAM" id="MobiDB-lite"/>
    </source>
</evidence>
<feature type="chain" id="PRO_5009310920" evidence="2">
    <location>
        <begin position="21"/>
        <end position="128"/>
    </location>
</feature>
<name>A0A1I7X1D2_HETBA</name>
<feature type="region of interest" description="Disordered" evidence="1">
    <location>
        <begin position="103"/>
        <end position="128"/>
    </location>
</feature>
<dbReference type="WBParaSite" id="Hba_11263">
    <property type="protein sequence ID" value="Hba_11263"/>
    <property type="gene ID" value="Hba_11263"/>
</dbReference>
<protein>
    <submittedName>
        <fullName evidence="4">Uncharacterized protein</fullName>
    </submittedName>
</protein>
<reference evidence="4" key="1">
    <citation type="submission" date="2016-11" db="UniProtKB">
        <authorList>
            <consortium name="WormBaseParasite"/>
        </authorList>
    </citation>
    <scope>IDENTIFICATION</scope>
</reference>
<sequence>MFTKLHIYILYLIGLHLTNAKSIELYKLQCSNIFVGIHSFLQPKNRAPTSMSRSTGRFSKSATRLTENNEEAMDLLSTNESVPVGKQTVAEAARQCGSSLHLYRNPLESETEEENESDSLEGKEVTGV</sequence>
<accession>A0A1I7X1D2</accession>
<feature type="signal peptide" evidence="2">
    <location>
        <begin position="1"/>
        <end position="20"/>
    </location>
</feature>
<evidence type="ECO:0000313" key="3">
    <source>
        <dbReference type="Proteomes" id="UP000095283"/>
    </source>
</evidence>
<keyword evidence="2" id="KW-0732">Signal</keyword>